<comment type="caution">
    <text evidence="2">The sequence shown here is derived from an EMBL/GenBank/DDBJ whole genome shotgun (WGS) entry which is preliminary data.</text>
</comment>
<accession>A0A1F7HJ23</accession>
<dbReference type="EMBL" id="MFZV01000026">
    <property type="protein sequence ID" value="OGK31085.1"/>
    <property type="molecule type" value="Genomic_DNA"/>
</dbReference>
<feature type="transmembrane region" description="Helical" evidence="1">
    <location>
        <begin position="6"/>
        <end position="27"/>
    </location>
</feature>
<evidence type="ECO:0000313" key="3">
    <source>
        <dbReference type="Proteomes" id="UP000177199"/>
    </source>
</evidence>
<gene>
    <name evidence="2" type="ORF">A3F29_03730</name>
</gene>
<keyword evidence="1" id="KW-0472">Membrane</keyword>
<keyword evidence="1" id="KW-1133">Transmembrane helix</keyword>
<keyword evidence="1" id="KW-0812">Transmembrane</keyword>
<reference evidence="2 3" key="1">
    <citation type="journal article" date="2016" name="Nat. Commun.">
        <title>Thousands of microbial genomes shed light on interconnected biogeochemical processes in an aquifer system.</title>
        <authorList>
            <person name="Anantharaman K."/>
            <person name="Brown C.T."/>
            <person name="Hug L.A."/>
            <person name="Sharon I."/>
            <person name="Castelle C.J."/>
            <person name="Probst A.J."/>
            <person name="Thomas B.C."/>
            <person name="Singh A."/>
            <person name="Wilkins M.J."/>
            <person name="Karaoz U."/>
            <person name="Brodie E.L."/>
            <person name="Williams K.H."/>
            <person name="Hubbard S.S."/>
            <person name="Banfield J.F."/>
        </authorList>
    </citation>
    <scope>NUCLEOTIDE SEQUENCE [LARGE SCALE GENOMIC DNA]</scope>
</reference>
<organism evidence="2 3">
    <name type="scientific">Candidatus Roizmanbacteria bacterium RIFCSPHIGHO2_12_FULL_33_9</name>
    <dbReference type="NCBI Taxonomy" id="1802045"/>
    <lineage>
        <taxon>Bacteria</taxon>
        <taxon>Candidatus Roizmaniibacteriota</taxon>
    </lineage>
</organism>
<dbReference type="AlphaFoldDB" id="A0A1F7HJ23"/>
<proteinExistence type="predicted"/>
<name>A0A1F7HJ23_9BACT</name>
<protein>
    <submittedName>
        <fullName evidence="2">Uncharacterized protein</fullName>
    </submittedName>
</protein>
<evidence type="ECO:0000256" key="1">
    <source>
        <dbReference type="SAM" id="Phobius"/>
    </source>
</evidence>
<dbReference type="Proteomes" id="UP000177199">
    <property type="component" value="Unassembled WGS sequence"/>
</dbReference>
<evidence type="ECO:0000313" key="2">
    <source>
        <dbReference type="EMBL" id="OGK31085.1"/>
    </source>
</evidence>
<sequence length="120" mass="13545">MERRQIIMLVGIIILIFVLKFLNDAYISKANSNKTKTLKIIEDKGQVEGIAEKFDDGLRNIEKQTGEIYQNATDFVADQVSNTTSSVTETIIKNTTQNIINQIEKLPGNNQSQIKELICK</sequence>